<comment type="caution">
    <text evidence="1">The sequence shown here is derived from an EMBL/GenBank/DDBJ whole genome shotgun (WGS) entry which is preliminary data.</text>
</comment>
<accession>A0ABV0VJU7</accession>
<protein>
    <submittedName>
        <fullName evidence="1">Uncharacterized protein</fullName>
    </submittedName>
</protein>
<keyword evidence="2" id="KW-1185">Reference proteome</keyword>
<organism evidence="1 2">
    <name type="scientific">Ilyodon furcidens</name>
    <name type="common">goldbreast splitfin</name>
    <dbReference type="NCBI Taxonomy" id="33524"/>
    <lineage>
        <taxon>Eukaryota</taxon>
        <taxon>Metazoa</taxon>
        <taxon>Chordata</taxon>
        <taxon>Craniata</taxon>
        <taxon>Vertebrata</taxon>
        <taxon>Euteleostomi</taxon>
        <taxon>Actinopterygii</taxon>
        <taxon>Neopterygii</taxon>
        <taxon>Teleostei</taxon>
        <taxon>Neoteleostei</taxon>
        <taxon>Acanthomorphata</taxon>
        <taxon>Ovalentaria</taxon>
        <taxon>Atherinomorphae</taxon>
        <taxon>Cyprinodontiformes</taxon>
        <taxon>Goodeidae</taxon>
        <taxon>Ilyodon</taxon>
    </lineage>
</organism>
<dbReference type="Proteomes" id="UP001482620">
    <property type="component" value="Unassembled WGS sequence"/>
</dbReference>
<name>A0ABV0VJU7_9TELE</name>
<proteinExistence type="predicted"/>
<sequence length="57" mass="6415">SRCEQNLIDQSLVEQAKIEVEILQTPLQVQALDGRTLHCITHRTKNLELVLSVCSLS</sequence>
<dbReference type="EMBL" id="JAHRIQ010110367">
    <property type="protein sequence ID" value="MEQ2257379.1"/>
    <property type="molecule type" value="Genomic_DNA"/>
</dbReference>
<evidence type="ECO:0000313" key="2">
    <source>
        <dbReference type="Proteomes" id="UP001482620"/>
    </source>
</evidence>
<reference evidence="1 2" key="1">
    <citation type="submission" date="2021-06" db="EMBL/GenBank/DDBJ databases">
        <authorList>
            <person name="Palmer J.M."/>
        </authorList>
    </citation>
    <scope>NUCLEOTIDE SEQUENCE [LARGE SCALE GENOMIC DNA]</scope>
    <source>
        <strain evidence="2">if_2019</strain>
        <tissue evidence="1">Muscle</tissue>
    </source>
</reference>
<gene>
    <name evidence="1" type="ORF">ILYODFUR_034240</name>
</gene>
<feature type="non-terminal residue" evidence="1">
    <location>
        <position position="1"/>
    </location>
</feature>
<evidence type="ECO:0000313" key="1">
    <source>
        <dbReference type="EMBL" id="MEQ2257379.1"/>
    </source>
</evidence>